<keyword evidence="6" id="KW-1185">Reference proteome</keyword>
<evidence type="ECO:0000256" key="5">
    <source>
        <dbReference type="PROSITE-ProRule" id="PRU01355"/>
    </source>
</evidence>
<evidence type="ECO:0000256" key="3">
    <source>
        <dbReference type="ARBA" id="ARBA00023157"/>
    </source>
</evidence>
<protein>
    <submittedName>
        <fullName evidence="7">Angiotensin-converting enzyme-like</fullName>
    </submittedName>
</protein>
<dbReference type="PANTHER" id="PTHR10514">
    <property type="entry name" value="ANGIOTENSIN-CONVERTING ENZYME"/>
    <property type="match status" value="1"/>
</dbReference>
<keyword evidence="2" id="KW-0732">Signal</keyword>
<dbReference type="SUPFAM" id="SSF55486">
    <property type="entry name" value="Metalloproteases ('zincins'), catalytic domain"/>
    <property type="match status" value="1"/>
</dbReference>
<evidence type="ECO:0000256" key="4">
    <source>
        <dbReference type="ARBA" id="ARBA00023180"/>
    </source>
</evidence>
<dbReference type="Proteomes" id="UP000695022">
    <property type="component" value="Unplaced"/>
</dbReference>
<gene>
    <name evidence="7" type="primary">LOC106818340</name>
</gene>
<dbReference type="PANTHER" id="PTHR10514:SF27">
    <property type="entry name" value="ANGIOTENSIN-CONVERTING ENZYME"/>
    <property type="match status" value="1"/>
</dbReference>
<sequence length="95" mass="10409">MGSSRPWPEVMEMLTGDKMMDAGALIEYFNPLIEWLDTQINENAIKTGWDCAQTSTPPTEPPTIITTSKPDSGHMAVLSVSALLLVIAHALQRIL</sequence>
<comment type="caution">
    <text evidence="5">Lacks conserved residue(s) required for the propagation of feature annotation.</text>
</comment>
<reference evidence="7" key="1">
    <citation type="submission" date="2025-08" db="UniProtKB">
        <authorList>
            <consortium name="RefSeq"/>
        </authorList>
    </citation>
    <scope>IDENTIFICATION</scope>
</reference>
<evidence type="ECO:0000256" key="1">
    <source>
        <dbReference type="ARBA" id="ARBA00008139"/>
    </source>
</evidence>
<dbReference type="PROSITE" id="PS52011">
    <property type="entry name" value="PEPTIDASE_M2"/>
    <property type="match status" value="1"/>
</dbReference>
<organism evidence="6 7">
    <name type="scientific">Priapulus caudatus</name>
    <name type="common">Priapulid worm</name>
    <dbReference type="NCBI Taxonomy" id="37621"/>
    <lineage>
        <taxon>Eukaryota</taxon>
        <taxon>Metazoa</taxon>
        <taxon>Ecdysozoa</taxon>
        <taxon>Scalidophora</taxon>
        <taxon>Priapulida</taxon>
        <taxon>Priapulimorpha</taxon>
        <taxon>Priapulimorphida</taxon>
        <taxon>Priapulidae</taxon>
        <taxon>Priapulus</taxon>
    </lineage>
</organism>
<dbReference type="InterPro" id="IPR001548">
    <property type="entry name" value="Peptidase_M2"/>
</dbReference>
<dbReference type="RefSeq" id="XP_014678540.1">
    <property type="nucleotide sequence ID" value="XM_014823054.1"/>
</dbReference>
<comment type="similarity">
    <text evidence="1 5">Belongs to the peptidase M2 family.</text>
</comment>
<dbReference type="GeneID" id="106818340"/>
<keyword evidence="4" id="KW-0325">Glycoprotein</keyword>
<evidence type="ECO:0000256" key="2">
    <source>
        <dbReference type="ARBA" id="ARBA00022729"/>
    </source>
</evidence>
<evidence type="ECO:0000313" key="7">
    <source>
        <dbReference type="RefSeq" id="XP_014678540.1"/>
    </source>
</evidence>
<accession>A0ABM1F269</accession>
<name>A0ABM1F269_PRICU</name>
<evidence type="ECO:0000313" key="6">
    <source>
        <dbReference type="Proteomes" id="UP000695022"/>
    </source>
</evidence>
<proteinExistence type="inferred from homology"/>
<dbReference type="Pfam" id="PF01401">
    <property type="entry name" value="Peptidase_M2"/>
    <property type="match status" value="1"/>
</dbReference>
<keyword evidence="3" id="KW-1015">Disulfide bond</keyword>